<proteinExistence type="predicted"/>
<name>A0A5M9JBW7_MONFR</name>
<dbReference type="PANTHER" id="PTHR37331">
    <property type="entry name" value="YALI0F11671P"/>
    <property type="match status" value="1"/>
</dbReference>
<evidence type="ECO:0000256" key="1">
    <source>
        <dbReference type="SAM" id="MobiDB-lite"/>
    </source>
</evidence>
<evidence type="ECO:0000313" key="2">
    <source>
        <dbReference type="EMBL" id="KAA8565156.1"/>
    </source>
</evidence>
<comment type="caution">
    <text evidence="2">The sequence shown here is derived from an EMBL/GenBank/DDBJ whole genome shotgun (WGS) entry which is preliminary data.</text>
</comment>
<evidence type="ECO:0000313" key="3">
    <source>
        <dbReference type="Proteomes" id="UP000322873"/>
    </source>
</evidence>
<dbReference type="AlphaFoldDB" id="A0A5M9JBW7"/>
<organism evidence="2 3">
    <name type="scientific">Monilinia fructicola</name>
    <name type="common">Brown rot fungus</name>
    <name type="synonym">Ciboria fructicola</name>
    <dbReference type="NCBI Taxonomy" id="38448"/>
    <lineage>
        <taxon>Eukaryota</taxon>
        <taxon>Fungi</taxon>
        <taxon>Dikarya</taxon>
        <taxon>Ascomycota</taxon>
        <taxon>Pezizomycotina</taxon>
        <taxon>Leotiomycetes</taxon>
        <taxon>Helotiales</taxon>
        <taxon>Sclerotiniaceae</taxon>
        <taxon>Monilinia</taxon>
    </lineage>
</organism>
<dbReference type="Proteomes" id="UP000322873">
    <property type="component" value="Unassembled WGS sequence"/>
</dbReference>
<sequence>MHHQKNNRLPAYFSGFHSTYPSSKFCSHDEIQLKMLLSTTPRALPRTLRMLNPLLDLNGACGMRRAVSTLKQNPHIYAHPTPASTPQTYTLSLLPTVPPTIPLSLGTTTSRPSDAITPSTFTPNPGFLHLLSKVLSKYAHLDPQVQSQAAAFATTTSHFSLSPPSTYRASGKGKSKDSGAPPSASQGGAGSSGHSGYIHLSDLRSPPDYGRIAYPEDIFGSLEVSGRGEFVAGDAEKAPGNWQDSGTYRIVTREGVFGLTDFLREKLIEALKEEEAKIKGGS</sequence>
<feature type="region of interest" description="Disordered" evidence="1">
    <location>
        <begin position="162"/>
        <end position="200"/>
    </location>
</feature>
<dbReference type="VEuPathDB" id="FungiDB:MFRU_008g00580"/>
<keyword evidence="3" id="KW-1185">Reference proteome</keyword>
<reference evidence="2 3" key="1">
    <citation type="submission" date="2019-06" db="EMBL/GenBank/DDBJ databases">
        <title>Genome Sequence of the Brown Rot Fungal Pathogen Monilinia fructicola.</title>
        <authorList>
            <person name="De Miccolis Angelini R.M."/>
            <person name="Landi L."/>
            <person name="Abate D."/>
            <person name="Pollastro S."/>
            <person name="Romanazzi G."/>
            <person name="Faretra F."/>
        </authorList>
    </citation>
    <scope>NUCLEOTIDE SEQUENCE [LARGE SCALE GENOMIC DNA]</scope>
    <source>
        <strain evidence="2 3">Mfrc123</strain>
    </source>
</reference>
<protein>
    <submittedName>
        <fullName evidence="2">Uncharacterized protein</fullName>
    </submittedName>
</protein>
<dbReference type="EMBL" id="VICG01000014">
    <property type="protein sequence ID" value="KAA8565156.1"/>
    <property type="molecule type" value="Genomic_DNA"/>
</dbReference>
<accession>A0A5M9JBW7</accession>
<dbReference type="PANTHER" id="PTHR37331:SF1">
    <property type="entry name" value="YALI0F11671P"/>
    <property type="match status" value="1"/>
</dbReference>
<gene>
    <name evidence="2" type="ORF">EYC84_010900</name>
</gene>